<reference evidence="1" key="1">
    <citation type="journal article" date="2018" name="Genome Biol.">
        <title>SKESA: strategic k-mer extension for scrupulous assemblies.</title>
        <authorList>
            <person name="Souvorov A."/>
            <person name="Agarwala R."/>
            <person name="Lipman D.J."/>
        </authorList>
    </citation>
    <scope>NUCLEOTIDE SEQUENCE</scope>
    <source>
        <strain evidence="1">Salmonella enterica</strain>
    </source>
</reference>
<evidence type="ECO:0000313" key="1">
    <source>
        <dbReference type="EMBL" id="HAF7839600.1"/>
    </source>
</evidence>
<dbReference type="AlphaFoldDB" id="A0A752X2K5"/>
<dbReference type="EMBL" id="DAAWGW010000042">
    <property type="protein sequence ID" value="HAF7839600.1"/>
    <property type="molecule type" value="Genomic_DNA"/>
</dbReference>
<reference evidence="1" key="2">
    <citation type="submission" date="2018-07" db="EMBL/GenBank/DDBJ databases">
        <authorList>
            <consortium name="NCBI Pathogen Detection Project"/>
        </authorList>
    </citation>
    <scope>NUCLEOTIDE SEQUENCE</scope>
    <source>
        <strain evidence="1">Salmonella enterica</strain>
    </source>
</reference>
<accession>A0A752X2K5</accession>
<protein>
    <submittedName>
        <fullName evidence="1">DUF2513 domain-containing protein</fullName>
    </submittedName>
</protein>
<sequence>MRTDLDYLKKMLTVFLDSESTFITVNQLRDAGFDIASEKGMFHYMQLIEQGFISNMKMETRDPLRLGYVNFLAGMRTVDVDIRLTTEGQDFACALESKDVFARLKEISNEPLAVMKDVGVELLKSLAKKKFGLSD</sequence>
<comment type="caution">
    <text evidence="1">The sequence shown here is derived from an EMBL/GenBank/DDBJ whole genome shotgun (WGS) entry which is preliminary data.</text>
</comment>
<organism evidence="1">
    <name type="scientific">Salmonella infantis</name>
    <dbReference type="NCBI Taxonomy" id="595"/>
    <lineage>
        <taxon>Bacteria</taxon>
        <taxon>Pseudomonadati</taxon>
        <taxon>Pseudomonadota</taxon>
        <taxon>Gammaproteobacteria</taxon>
        <taxon>Enterobacterales</taxon>
        <taxon>Enterobacteriaceae</taxon>
        <taxon>Salmonella</taxon>
    </lineage>
</organism>
<gene>
    <name evidence="1" type="ORF">G9344_004195</name>
</gene>
<proteinExistence type="predicted"/>
<name>A0A752X2K5_SALIN</name>